<dbReference type="EMBL" id="LLXI01000086">
    <property type="protein sequence ID" value="PKY40013.1"/>
    <property type="molecule type" value="Genomic_DNA"/>
</dbReference>
<evidence type="ECO:0000256" key="1">
    <source>
        <dbReference type="ARBA" id="ARBA00022737"/>
    </source>
</evidence>
<dbReference type="VEuPathDB" id="FungiDB:RhiirA1_514291"/>
<keyword evidence="4" id="KW-1185">Reference proteome</keyword>
<protein>
    <recommendedName>
        <fullName evidence="2">MIR domain-containing protein</fullName>
    </recommendedName>
</protein>
<dbReference type="Gene3D" id="2.80.10.50">
    <property type="match status" value="1"/>
</dbReference>
<dbReference type="PROSITE" id="PS50919">
    <property type="entry name" value="MIR"/>
    <property type="match status" value="1"/>
</dbReference>
<sequence>MDLPKYNGNIHPDEWVNDIQKYLKLKNNNYSINDYLEIAKTLVDTNISLPTEIDTIEKLRNALKEDISFTVFKSTNKRKLQLLKYIPESKGGDTSKFISNFLKLCYNAEINDIEEQKNYFYKSLPMNNYFSSEFYKKMKDVNSVNELIKEFEDIIVEESNLIKDESIVALKHIATGKYLSSIENLHYTTGSKFQLIVAGSPAVPDPNSLWKIKFGKELATYNNTSIKLQHVKSSYKFLGIYHGAYEGYYGYYKSPSNNYTEVSCNSTSNINNSSKYWNENWKFNDSKLESRQGYLKSSDIINISVKKLFDNRGNYTPNGPVEFLRSHDIKFTIGNDTFQEVVCHNERLGGNDEWCIELIKQHIWTIDTK</sequence>
<dbReference type="Proteomes" id="UP000234323">
    <property type="component" value="Unassembled WGS sequence"/>
</dbReference>
<name>A0A2I1G095_9GLOM</name>
<feature type="domain" description="MIR" evidence="2">
    <location>
        <begin position="159"/>
        <end position="215"/>
    </location>
</feature>
<comment type="caution">
    <text evidence="3">The sequence shown here is derived from an EMBL/GenBank/DDBJ whole genome shotgun (WGS) entry which is preliminary data.</text>
</comment>
<reference evidence="3 4" key="1">
    <citation type="submission" date="2015-10" db="EMBL/GenBank/DDBJ databases">
        <title>Genome analyses suggest a sexual origin of heterokaryosis in a supposedly ancient asexual fungus.</title>
        <authorList>
            <person name="Ropars J."/>
            <person name="Sedzielewska K."/>
            <person name="Noel J."/>
            <person name="Charron P."/>
            <person name="Farinelli L."/>
            <person name="Marton T."/>
            <person name="Kruger M."/>
            <person name="Pelin A."/>
            <person name="Brachmann A."/>
            <person name="Corradi N."/>
        </authorList>
    </citation>
    <scope>NUCLEOTIDE SEQUENCE [LARGE SCALE GENOMIC DNA]</scope>
    <source>
        <strain evidence="3 4">A4</strain>
    </source>
</reference>
<evidence type="ECO:0000313" key="4">
    <source>
        <dbReference type="Proteomes" id="UP000234323"/>
    </source>
</evidence>
<dbReference type="InterPro" id="IPR036300">
    <property type="entry name" value="MIR_dom_sf"/>
</dbReference>
<dbReference type="SUPFAM" id="SSF82109">
    <property type="entry name" value="MIR domain"/>
    <property type="match status" value="1"/>
</dbReference>
<dbReference type="VEuPathDB" id="FungiDB:RhiirFUN_012020"/>
<evidence type="ECO:0000259" key="2">
    <source>
        <dbReference type="PROSITE" id="PS50919"/>
    </source>
</evidence>
<accession>A0A2I1G095</accession>
<gene>
    <name evidence="3" type="ORF">RhiirA4_440416</name>
</gene>
<dbReference type="VEuPathDB" id="FungiDB:FUN_014846"/>
<organism evidence="3 4">
    <name type="scientific">Rhizophagus irregularis</name>
    <dbReference type="NCBI Taxonomy" id="588596"/>
    <lineage>
        <taxon>Eukaryota</taxon>
        <taxon>Fungi</taxon>
        <taxon>Fungi incertae sedis</taxon>
        <taxon>Mucoromycota</taxon>
        <taxon>Glomeromycotina</taxon>
        <taxon>Glomeromycetes</taxon>
        <taxon>Glomerales</taxon>
        <taxon>Glomeraceae</taxon>
        <taxon>Rhizophagus</taxon>
    </lineage>
</organism>
<keyword evidence="1" id="KW-0677">Repeat</keyword>
<proteinExistence type="predicted"/>
<dbReference type="InterPro" id="IPR016093">
    <property type="entry name" value="MIR_motif"/>
</dbReference>
<dbReference type="AlphaFoldDB" id="A0A2I1G095"/>
<evidence type="ECO:0000313" key="3">
    <source>
        <dbReference type="EMBL" id="PKY40013.1"/>
    </source>
</evidence>